<dbReference type="Proteomes" id="UP000253720">
    <property type="component" value="Chromosome"/>
</dbReference>
<gene>
    <name evidence="3" type="ORF">DLD99_28430</name>
</gene>
<sequence length="124" mass="13275">MRLQAMTDDAIASAIGARLQELRLKKNLSQEHVAREAGISRQTLINLLHGKGTLVNLLAVLRVIGELERAASLVEPVRPSPLQVIKMAGTRRMRATGTRAVGKASAGSAGEPVSGSEVKKEVDW</sequence>
<name>A0A345RY79_9PSED</name>
<dbReference type="GO" id="GO:0003677">
    <property type="term" value="F:DNA binding"/>
    <property type="evidence" value="ECO:0007669"/>
    <property type="project" value="InterPro"/>
</dbReference>
<organism evidence="3 4">
    <name type="scientific">Pseudomonas kribbensis</name>
    <dbReference type="NCBI Taxonomy" id="1628086"/>
    <lineage>
        <taxon>Bacteria</taxon>
        <taxon>Pseudomonadati</taxon>
        <taxon>Pseudomonadota</taxon>
        <taxon>Gammaproteobacteria</taxon>
        <taxon>Pseudomonadales</taxon>
        <taxon>Pseudomonadaceae</taxon>
        <taxon>Pseudomonas</taxon>
    </lineage>
</organism>
<dbReference type="RefSeq" id="WP_114886394.1">
    <property type="nucleotide sequence ID" value="NZ_CP029608.1"/>
</dbReference>
<dbReference type="KEGG" id="pke:DLD99_28430"/>
<dbReference type="PROSITE" id="PS50943">
    <property type="entry name" value="HTH_CROC1"/>
    <property type="match status" value="1"/>
</dbReference>
<dbReference type="EMBL" id="CP029608">
    <property type="protein sequence ID" value="AXI64245.1"/>
    <property type="molecule type" value="Genomic_DNA"/>
</dbReference>
<reference evidence="3 4" key="1">
    <citation type="submission" date="2018-05" db="EMBL/GenBank/DDBJ databases">
        <title>Complete genome sequence of Pseudomonas kribbensis 46-2(T).</title>
        <authorList>
            <person name="Jeong H."/>
            <person name="Lee S.-G."/>
            <person name="Rha E."/>
            <person name="Kim H."/>
        </authorList>
    </citation>
    <scope>NUCLEOTIDE SEQUENCE [LARGE SCALE GENOMIC DNA]</scope>
    <source>
        <strain evidence="3 4">46-2</strain>
    </source>
</reference>
<feature type="domain" description="HTH cro/C1-type" evidence="2">
    <location>
        <begin position="19"/>
        <end position="67"/>
    </location>
</feature>
<dbReference type="InterPro" id="IPR001387">
    <property type="entry name" value="Cro/C1-type_HTH"/>
</dbReference>
<evidence type="ECO:0000259" key="2">
    <source>
        <dbReference type="PROSITE" id="PS50943"/>
    </source>
</evidence>
<feature type="region of interest" description="Disordered" evidence="1">
    <location>
        <begin position="95"/>
        <end position="124"/>
    </location>
</feature>
<evidence type="ECO:0000313" key="3">
    <source>
        <dbReference type="EMBL" id="AXI64245.1"/>
    </source>
</evidence>
<dbReference type="AlphaFoldDB" id="A0A345RY79"/>
<proteinExistence type="predicted"/>
<dbReference type="Pfam" id="PF01381">
    <property type="entry name" value="HTH_3"/>
    <property type="match status" value="1"/>
</dbReference>
<dbReference type="SUPFAM" id="SSF47413">
    <property type="entry name" value="lambda repressor-like DNA-binding domains"/>
    <property type="match status" value="1"/>
</dbReference>
<evidence type="ECO:0000313" key="4">
    <source>
        <dbReference type="Proteomes" id="UP000253720"/>
    </source>
</evidence>
<dbReference type="InterPro" id="IPR010982">
    <property type="entry name" value="Lambda_DNA-bd_dom_sf"/>
</dbReference>
<protein>
    <submittedName>
        <fullName evidence="3">Transcriptional regulator</fullName>
    </submittedName>
</protein>
<dbReference type="SMART" id="SM00530">
    <property type="entry name" value="HTH_XRE"/>
    <property type="match status" value="1"/>
</dbReference>
<dbReference type="Gene3D" id="1.10.260.40">
    <property type="entry name" value="lambda repressor-like DNA-binding domains"/>
    <property type="match status" value="1"/>
</dbReference>
<dbReference type="CDD" id="cd00093">
    <property type="entry name" value="HTH_XRE"/>
    <property type="match status" value="1"/>
</dbReference>
<evidence type="ECO:0000256" key="1">
    <source>
        <dbReference type="SAM" id="MobiDB-lite"/>
    </source>
</evidence>
<keyword evidence="4" id="KW-1185">Reference proteome</keyword>
<accession>A0A345RY79</accession>